<dbReference type="PANTHER" id="PTHR10953:SF102">
    <property type="entry name" value="ADENYLYLTRANSFERASE AND SULFURTRANSFERASE MOCS3"/>
    <property type="match status" value="1"/>
</dbReference>
<evidence type="ECO:0000256" key="1">
    <source>
        <dbReference type="ARBA" id="ARBA00004514"/>
    </source>
</evidence>
<dbReference type="InterPro" id="IPR000594">
    <property type="entry name" value="ThiF_NAD_FAD-bd"/>
</dbReference>
<keyword evidence="3 12" id="KW-0808">Transferase</keyword>
<gene>
    <name evidence="12" type="primary">MOCS3</name>
    <name evidence="12" type="synonym">CNX5</name>
    <name evidence="12" type="synonym">UBA4</name>
    <name evidence="15" type="ORF">H5410_039134</name>
</gene>
<feature type="active site" description="Glycyl thioester intermediate; for adenylyltransferase activity" evidence="12">
    <location>
        <position position="286"/>
    </location>
</feature>
<dbReference type="EC" id="2.8.1.11" evidence="12"/>
<name>A0A9J5YFV3_SOLCO</name>
<dbReference type="GO" id="GO:0046872">
    <property type="term" value="F:metal ion binding"/>
    <property type="evidence" value="ECO:0007669"/>
    <property type="project" value="UniProtKB-KW"/>
</dbReference>
<dbReference type="PANTHER" id="PTHR10953">
    <property type="entry name" value="UBIQUITIN-ACTIVATING ENZYME E1"/>
    <property type="match status" value="1"/>
</dbReference>
<evidence type="ECO:0000256" key="5">
    <source>
        <dbReference type="ARBA" id="ARBA00022695"/>
    </source>
</evidence>
<comment type="cofactor">
    <cofactor evidence="12">
        <name>Zn(2+)</name>
        <dbReference type="ChEBI" id="CHEBI:29105"/>
    </cofactor>
    <text evidence="12">Binds 1 zinc ion per subunit.</text>
</comment>
<sequence>MDSNGVEAARIRQEIDSLKSNRRNIERQISALEAQLNQLEVNSSTVCPLPLSNGDLSNSNGLSPDMIYRYSRHLLLPSFGVQGQANLLKSSVLVIGAGGLGSPALLYLAACGVGRIGIVDHDVVELNNLQRQIVAISVNKLIGYGVDIVFQIIHTEAYIGKSKVESAAATCRSINSSTQIVEHREALRTSNALEIVSNFLFCFRRAVILTFPCLMISLRYDVVVDATDNAPSRYMINDCCVVLGKPLVSGAALGLEGQLTVYNYSGGPCYRCLFPTPPPTNACQRCADSGVLGVVPGVIGCLQALEAIKVASLVGEPLSGRMLLLDALSGRFRNVKLRGRSLQCEACGDDAVLTRQTFSEFDYEKFTQTPLSTGPLKLNLLSLDDRISSKEYNEQVGRGEAHVLVDVRPSHHYKIVSLPNSMNIPLSTLEGRLPEISAALEKEANKENGSNASLFVICRRGNDSQVAVELLHKLGFTSAKDIIGGLESWTHNVDPKFPTY</sequence>
<feature type="binding site" evidence="12">
    <location>
        <position position="344"/>
    </location>
    <ligand>
        <name>Zn(2+)</name>
        <dbReference type="ChEBI" id="CHEBI:29105"/>
    </ligand>
</feature>
<feature type="binding site" evidence="12">
    <location>
        <position position="120"/>
    </location>
    <ligand>
        <name>ATP</name>
        <dbReference type="ChEBI" id="CHEBI:30616"/>
    </ligand>
</feature>
<dbReference type="CDD" id="cd00757">
    <property type="entry name" value="ThiF_MoeB_HesA_family"/>
    <property type="match status" value="1"/>
</dbReference>
<feature type="binding site" evidence="12">
    <location>
        <position position="347"/>
    </location>
    <ligand>
        <name>Zn(2+)</name>
        <dbReference type="ChEBI" id="CHEBI:29105"/>
    </ligand>
</feature>
<dbReference type="GO" id="GO:0061605">
    <property type="term" value="F:molybdopterin-synthase adenylyltransferase activity"/>
    <property type="evidence" value="ECO:0007669"/>
    <property type="project" value="UniProtKB-EC"/>
</dbReference>
<evidence type="ECO:0000256" key="2">
    <source>
        <dbReference type="ARBA" id="ARBA00022490"/>
    </source>
</evidence>
<proteinExistence type="inferred from homology"/>
<comment type="catalytic activity">
    <reaction evidence="12">
        <text>[molybdopterin-synthase sulfur-carrier protein]-C-terminal Gly-Gly-AMP + S-sulfanyl-L-cysteinyl-[cysteine desulfurase] + AH2 = [molybdopterin-synthase sulfur-carrier protein]-C-terminal-Gly-aminoethanethioate + L-cysteinyl-[cysteine desulfurase] + A + AMP + 2 H(+)</text>
        <dbReference type="Rhea" id="RHEA:48612"/>
        <dbReference type="Rhea" id="RHEA-COMP:12157"/>
        <dbReference type="Rhea" id="RHEA-COMP:12158"/>
        <dbReference type="Rhea" id="RHEA-COMP:12159"/>
        <dbReference type="Rhea" id="RHEA-COMP:19907"/>
        <dbReference type="ChEBI" id="CHEBI:13193"/>
        <dbReference type="ChEBI" id="CHEBI:15378"/>
        <dbReference type="ChEBI" id="CHEBI:17499"/>
        <dbReference type="ChEBI" id="CHEBI:29950"/>
        <dbReference type="ChEBI" id="CHEBI:61963"/>
        <dbReference type="ChEBI" id="CHEBI:90618"/>
        <dbReference type="ChEBI" id="CHEBI:232372"/>
        <dbReference type="ChEBI" id="CHEBI:456215"/>
        <dbReference type="EC" id="2.8.1.11"/>
    </reaction>
</comment>
<comment type="subcellular location">
    <subcellularLocation>
        <location evidence="1">Cytoplasm</location>
        <location evidence="1">Cytosol</location>
    </subcellularLocation>
</comment>
<evidence type="ECO:0000256" key="13">
    <source>
        <dbReference type="SAM" id="Coils"/>
    </source>
</evidence>
<keyword evidence="7 12" id="KW-0547">Nucleotide-binding</keyword>
<dbReference type="GO" id="GO:0006777">
    <property type="term" value="P:Mo-molybdopterin cofactor biosynthetic process"/>
    <property type="evidence" value="ECO:0007669"/>
    <property type="project" value="UniProtKB-UniRule"/>
</dbReference>
<dbReference type="Pfam" id="PF00899">
    <property type="entry name" value="ThiF"/>
    <property type="match status" value="2"/>
</dbReference>
<dbReference type="InterPro" id="IPR045886">
    <property type="entry name" value="ThiF/MoeB/HesA"/>
</dbReference>
<dbReference type="AlphaFoldDB" id="A0A9J5YFV3"/>
<evidence type="ECO:0000256" key="7">
    <source>
        <dbReference type="ARBA" id="ARBA00022741"/>
    </source>
</evidence>
<dbReference type="Proteomes" id="UP000824120">
    <property type="component" value="Chromosome 7"/>
</dbReference>
<evidence type="ECO:0000256" key="4">
    <source>
        <dbReference type="ARBA" id="ARBA00022694"/>
    </source>
</evidence>
<keyword evidence="16" id="KW-1185">Reference proteome</keyword>
<organism evidence="15 16">
    <name type="scientific">Solanum commersonii</name>
    <name type="common">Commerson's wild potato</name>
    <name type="synonym">Commerson's nightshade</name>
    <dbReference type="NCBI Taxonomy" id="4109"/>
    <lineage>
        <taxon>Eukaryota</taxon>
        <taxon>Viridiplantae</taxon>
        <taxon>Streptophyta</taxon>
        <taxon>Embryophyta</taxon>
        <taxon>Tracheophyta</taxon>
        <taxon>Spermatophyta</taxon>
        <taxon>Magnoliopsida</taxon>
        <taxon>eudicotyledons</taxon>
        <taxon>Gunneridae</taxon>
        <taxon>Pentapetalae</taxon>
        <taxon>asterids</taxon>
        <taxon>lamiids</taxon>
        <taxon>Solanales</taxon>
        <taxon>Solanaceae</taxon>
        <taxon>Solanoideae</taxon>
        <taxon>Solaneae</taxon>
        <taxon>Solanum</taxon>
    </lineage>
</organism>
<feature type="binding site" evidence="12">
    <location>
        <position position="269"/>
    </location>
    <ligand>
        <name>Zn(2+)</name>
        <dbReference type="ChEBI" id="CHEBI:29105"/>
    </ligand>
</feature>
<feature type="binding site" evidence="12">
    <location>
        <begin position="127"/>
        <end position="131"/>
    </location>
    <ligand>
        <name>ATP</name>
        <dbReference type="ChEBI" id="CHEBI:30616"/>
    </ligand>
</feature>
<keyword evidence="4 12" id="KW-0819">tRNA processing</keyword>
<dbReference type="GO" id="GO:0005829">
    <property type="term" value="C:cytosol"/>
    <property type="evidence" value="ECO:0007669"/>
    <property type="project" value="UniProtKB-SubCell"/>
</dbReference>
<evidence type="ECO:0000259" key="14">
    <source>
        <dbReference type="PROSITE" id="PS50206"/>
    </source>
</evidence>
<keyword evidence="8 12" id="KW-0862">Zinc</keyword>
<dbReference type="HAMAP" id="MF_03049">
    <property type="entry name" value="MOCS3_Uba4"/>
    <property type="match status" value="1"/>
</dbReference>
<keyword evidence="9 12" id="KW-0067">ATP-binding</keyword>
<dbReference type="EMBL" id="JACXVP010000007">
    <property type="protein sequence ID" value="KAG5597902.1"/>
    <property type="molecule type" value="Genomic_DNA"/>
</dbReference>
<feature type="coiled-coil region" evidence="13">
    <location>
        <begin position="8"/>
        <end position="42"/>
    </location>
</feature>
<evidence type="ECO:0000256" key="6">
    <source>
        <dbReference type="ARBA" id="ARBA00022723"/>
    </source>
</evidence>
<dbReference type="Gene3D" id="3.40.50.720">
    <property type="entry name" value="NAD(P)-binding Rossmann-like Domain"/>
    <property type="match status" value="1"/>
</dbReference>
<evidence type="ECO:0000256" key="11">
    <source>
        <dbReference type="ARBA" id="ARBA00023268"/>
    </source>
</evidence>
<feature type="active site" description="Cysteine persulfide intermediate; for sulfurtransferase activity" evidence="12">
    <location>
        <position position="458"/>
    </location>
</feature>
<comment type="function">
    <text evidence="12">Plays a central role in 2-thiolation of mcm(5)S(2)U at tRNA wobble positions of cytosolic tRNA(Lys), tRNA(Glu) and tRNA(Gln). Also essential during biosynthesis of the molybdenum cofactor. Acts by mediating the C-terminal thiocarboxylation of sulfur carriers URM1 and MOCS2A. Its N-terminus first activates URM1 and MOCS2A as acyl-adenylates (-COAMP), then the persulfide sulfur on the catalytic cysteine is transferred to URM1 and MOCS2A to form thiocarboxylation (-COSH) of their C-terminus. The reaction probably involves hydrogen sulfide that is generated from the persulfide intermediate and that acts as nucleophile towards URM1 and MOCS2A. Subsequently, a transient disulfide bond is formed. Does not use thiosulfate as sulfur donor; NFS1 probably acting as a sulfur donor for thiocarboxylation reactions.</text>
</comment>
<dbReference type="GO" id="GO:0004792">
    <property type="term" value="F:thiosulfate-cyanide sulfurtransferase activity"/>
    <property type="evidence" value="ECO:0007669"/>
    <property type="project" value="TreeGrafter"/>
</dbReference>
<feature type="binding site" evidence="12">
    <location>
        <position position="163"/>
    </location>
    <ligand>
        <name>ATP</name>
        <dbReference type="ChEBI" id="CHEBI:30616"/>
    </ligand>
</feature>
<dbReference type="OrthoDB" id="10261062at2759"/>
<feature type="domain" description="Rhodanese" evidence="14">
    <location>
        <begin position="398"/>
        <end position="498"/>
    </location>
</feature>
<dbReference type="SUPFAM" id="SSF69572">
    <property type="entry name" value="Activating enzymes of the ubiquitin-like proteins"/>
    <property type="match status" value="1"/>
</dbReference>
<protein>
    <recommendedName>
        <fullName evidence="12">Adenylyltransferase and sulfurtransferase MOCS3</fullName>
    </recommendedName>
    <alternativeName>
        <fullName evidence="12">Molybdenum cofactor synthesis protein 3</fullName>
    </alternativeName>
    <domain>
        <recommendedName>
            <fullName evidence="12">Molybdopterin-synthase adenylyltransferase</fullName>
            <ecNumber evidence="12">2.7.7.80</ecNumber>
        </recommendedName>
        <alternativeName>
            <fullName evidence="12">Adenylyltransferase MOCS3</fullName>
        </alternativeName>
        <alternativeName>
            <fullName evidence="12">Sulfur carrier protein MOCS2A adenylyltransferase</fullName>
        </alternativeName>
    </domain>
    <domain>
        <recommendedName>
            <fullName evidence="12">Molybdopterin-synthase sulfurtransferase</fullName>
            <ecNumber evidence="12">2.8.1.11</ecNumber>
        </recommendedName>
        <alternativeName>
            <fullName evidence="12">Sulfurtransferase MOCS3</fullName>
        </alternativeName>
        <alternativeName>
            <fullName evidence="12">Sulfur carrier protein MOCS2A sulfurtransferase</fullName>
        </alternativeName>
    </domain>
</protein>
<dbReference type="GO" id="GO:0061604">
    <property type="term" value="F:molybdopterin-synthase sulfurtransferase activity"/>
    <property type="evidence" value="ECO:0007669"/>
    <property type="project" value="UniProtKB-EC"/>
</dbReference>
<dbReference type="GO" id="GO:0005524">
    <property type="term" value="F:ATP binding"/>
    <property type="evidence" value="ECO:0007669"/>
    <property type="project" value="UniProtKB-KW"/>
</dbReference>
<comment type="catalytic activity">
    <reaction evidence="12">
        <text>[molybdopterin-synthase sulfur-carrier protein]-C-terminal Gly-Gly + ATP + H(+) = [molybdopterin-synthase sulfur-carrier protein]-C-terminal Gly-Gly-AMP + diphosphate</text>
        <dbReference type="Rhea" id="RHEA:43616"/>
        <dbReference type="Rhea" id="RHEA-COMP:12159"/>
        <dbReference type="Rhea" id="RHEA-COMP:12202"/>
        <dbReference type="ChEBI" id="CHEBI:15378"/>
        <dbReference type="ChEBI" id="CHEBI:30616"/>
        <dbReference type="ChEBI" id="CHEBI:33019"/>
        <dbReference type="ChEBI" id="CHEBI:90618"/>
        <dbReference type="ChEBI" id="CHEBI:90778"/>
        <dbReference type="EC" id="2.7.7.80"/>
    </reaction>
</comment>
<dbReference type="InterPro" id="IPR036873">
    <property type="entry name" value="Rhodanese-like_dom_sf"/>
</dbReference>
<reference evidence="15 16" key="1">
    <citation type="submission" date="2020-09" db="EMBL/GenBank/DDBJ databases">
        <title>De no assembly of potato wild relative species, Solanum commersonii.</title>
        <authorList>
            <person name="Cho K."/>
        </authorList>
    </citation>
    <scope>NUCLEOTIDE SEQUENCE [LARGE SCALE GENOMIC DNA]</scope>
    <source>
        <strain evidence="15">LZ3.2</strain>
        <tissue evidence="15">Leaf</tissue>
    </source>
</reference>
<dbReference type="InterPro" id="IPR028885">
    <property type="entry name" value="MOCS3/Uba4"/>
</dbReference>
<evidence type="ECO:0000313" key="15">
    <source>
        <dbReference type="EMBL" id="KAG5597902.1"/>
    </source>
</evidence>
<dbReference type="GO" id="GO:0002143">
    <property type="term" value="P:tRNA wobble position uridine thiolation"/>
    <property type="evidence" value="ECO:0007669"/>
    <property type="project" value="InterPro"/>
</dbReference>
<keyword evidence="13" id="KW-0175">Coiled coil</keyword>
<feature type="binding site" evidence="12">
    <location>
        <begin position="228"/>
        <end position="229"/>
    </location>
    <ligand>
        <name>ATP</name>
        <dbReference type="ChEBI" id="CHEBI:30616"/>
    </ligand>
</feature>
<keyword evidence="10 12" id="KW-0501">Molybdenum cofactor biosynthesis</keyword>
<dbReference type="Pfam" id="PF00581">
    <property type="entry name" value="Rhodanese"/>
    <property type="match status" value="1"/>
</dbReference>
<comment type="similarity">
    <text evidence="12">In the N-terminal section; belongs to the HesA/MoeB/ThiF family. UBA4 subfamily.</text>
</comment>
<feature type="binding site" evidence="12">
    <location>
        <position position="99"/>
    </location>
    <ligand>
        <name>ATP</name>
        <dbReference type="ChEBI" id="CHEBI:30616"/>
    </ligand>
</feature>
<feature type="binding site" evidence="12">
    <location>
        <position position="272"/>
    </location>
    <ligand>
        <name>Zn(2+)</name>
        <dbReference type="ChEBI" id="CHEBI:29105"/>
    </ligand>
</feature>
<keyword evidence="5" id="KW-0548">Nucleotidyltransferase</keyword>
<dbReference type="SMART" id="SM00450">
    <property type="entry name" value="RHOD"/>
    <property type="match status" value="1"/>
</dbReference>
<evidence type="ECO:0000256" key="3">
    <source>
        <dbReference type="ARBA" id="ARBA00022679"/>
    </source>
</evidence>
<keyword evidence="2 12" id="KW-0963">Cytoplasm</keyword>
<keyword evidence="6 12" id="KW-0479">Metal-binding</keyword>
<dbReference type="Gene3D" id="3.40.250.10">
    <property type="entry name" value="Rhodanese-like domain"/>
    <property type="match status" value="1"/>
</dbReference>
<comment type="pathway">
    <text evidence="12">Cofactor biosynthesis; molybdopterin biosynthesis.</text>
</comment>
<evidence type="ECO:0000256" key="8">
    <source>
        <dbReference type="ARBA" id="ARBA00022833"/>
    </source>
</evidence>
<evidence type="ECO:0000256" key="9">
    <source>
        <dbReference type="ARBA" id="ARBA00022840"/>
    </source>
</evidence>
<comment type="pathway">
    <text evidence="12">tRNA modification; 5-methoxycarbonylmethyl-2-thiouridine-tRNA biosynthesis.</text>
</comment>
<comment type="caution">
    <text evidence="15">The sequence shown here is derived from an EMBL/GenBank/DDBJ whole genome shotgun (WGS) entry which is preliminary data.</text>
</comment>
<dbReference type="EC" id="2.7.7.80" evidence="12"/>
<evidence type="ECO:0000256" key="12">
    <source>
        <dbReference type="HAMAP-Rule" id="MF_03049"/>
    </source>
</evidence>
<keyword evidence="11 12" id="KW-0511">Multifunctional enzyme</keyword>
<evidence type="ECO:0000256" key="10">
    <source>
        <dbReference type="ARBA" id="ARBA00023150"/>
    </source>
</evidence>
<accession>A0A9J5YFV3</accession>
<dbReference type="PROSITE" id="PS50206">
    <property type="entry name" value="RHODANESE_3"/>
    <property type="match status" value="1"/>
</dbReference>
<dbReference type="GO" id="GO:0042292">
    <property type="term" value="F:URM1 activating enzyme activity"/>
    <property type="evidence" value="ECO:0007669"/>
    <property type="project" value="TreeGrafter"/>
</dbReference>
<dbReference type="FunFam" id="3.40.50.720:FF:000748">
    <property type="entry name" value="Adenylyltransferase and sulfurtransferase MOCS3"/>
    <property type="match status" value="1"/>
</dbReference>
<dbReference type="InterPro" id="IPR001763">
    <property type="entry name" value="Rhodanese-like_dom"/>
</dbReference>
<dbReference type="FunFam" id="3.40.250.10:FF:000014">
    <property type="entry name" value="Adenylyltransferase and sulfurtransferase MOCS3"/>
    <property type="match status" value="1"/>
</dbReference>
<evidence type="ECO:0000313" key="16">
    <source>
        <dbReference type="Proteomes" id="UP000824120"/>
    </source>
</evidence>
<dbReference type="InterPro" id="IPR035985">
    <property type="entry name" value="Ubiquitin-activating_enz"/>
</dbReference>